<keyword evidence="3" id="KW-1185">Reference proteome</keyword>
<dbReference type="PROSITE" id="PS51737">
    <property type="entry name" value="RECOMBINASE_DNA_BIND"/>
    <property type="match status" value="1"/>
</dbReference>
<feature type="domain" description="Recombinase" evidence="1">
    <location>
        <begin position="174"/>
        <end position="315"/>
    </location>
</feature>
<dbReference type="InterPro" id="IPR036162">
    <property type="entry name" value="Resolvase-like_N_sf"/>
</dbReference>
<dbReference type="Proteomes" id="UP000032483">
    <property type="component" value="Unassembled WGS sequence"/>
</dbReference>
<dbReference type="GO" id="GO:0000150">
    <property type="term" value="F:DNA strand exchange activity"/>
    <property type="evidence" value="ECO:0007669"/>
    <property type="project" value="InterPro"/>
</dbReference>
<comment type="caution">
    <text evidence="2">The sequence shown here is derived from an EMBL/GenBank/DDBJ whole genome shotgun (WGS) entry which is preliminary data.</text>
</comment>
<dbReference type="InterPro" id="IPR006119">
    <property type="entry name" value="Resolv_N"/>
</dbReference>
<evidence type="ECO:0000313" key="2">
    <source>
        <dbReference type="EMBL" id="KJF39133.1"/>
    </source>
</evidence>
<dbReference type="SMART" id="SM00857">
    <property type="entry name" value="Resolvase"/>
    <property type="match status" value="1"/>
</dbReference>
<organism evidence="2 3">
    <name type="scientific">Ruthenibacterium lactatiformans</name>
    <dbReference type="NCBI Taxonomy" id="1550024"/>
    <lineage>
        <taxon>Bacteria</taxon>
        <taxon>Bacillati</taxon>
        <taxon>Bacillota</taxon>
        <taxon>Clostridia</taxon>
        <taxon>Eubacteriales</taxon>
        <taxon>Oscillospiraceae</taxon>
        <taxon>Ruthenibacterium</taxon>
    </lineage>
</organism>
<accession>A0A0D8J007</accession>
<dbReference type="Gene3D" id="3.90.1750.20">
    <property type="entry name" value="Putative Large Serine Recombinase, Chain B, Domain 2"/>
    <property type="match status" value="1"/>
</dbReference>
<dbReference type="RefSeq" id="WP_050005992.1">
    <property type="nucleotide sequence ID" value="NZ_JXXK01000023.1"/>
</dbReference>
<evidence type="ECO:0000259" key="1">
    <source>
        <dbReference type="PROSITE" id="PS51737"/>
    </source>
</evidence>
<reference evidence="2" key="1">
    <citation type="submission" date="2015-02" db="EMBL/GenBank/DDBJ databases">
        <title>A novel member of the family Ruminococcaceae isolated from human feces.</title>
        <authorList>
            <person name="Shkoporov A.N."/>
            <person name="Chaplin A.V."/>
            <person name="Motuzova O.V."/>
            <person name="Kafarskaia L.I."/>
            <person name="Khokhlova E.V."/>
            <person name="Efimov B.A."/>
        </authorList>
    </citation>
    <scope>NUCLEOTIDE SEQUENCE [LARGE SCALE GENOMIC DNA]</scope>
    <source>
        <strain evidence="2">585-1</strain>
    </source>
</reference>
<dbReference type="GO" id="GO:0003677">
    <property type="term" value="F:DNA binding"/>
    <property type="evidence" value="ECO:0007669"/>
    <property type="project" value="InterPro"/>
</dbReference>
<dbReference type="Pfam" id="PF13408">
    <property type="entry name" value="Zn_ribbon_recom"/>
    <property type="match status" value="1"/>
</dbReference>
<dbReference type="InterPro" id="IPR011109">
    <property type="entry name" value="DNA_bind_recombinase_dom"/>
</dbReference>
<dbReference type="Pfam" id="PF00239">
    <property type="entry name" value="Resolvase"/>
    <property type="match status" value="1"/>
</dbReference>
<proteinExistence type="predicted"/>
<dbReference type="EMBL" id="JXXK01000023">
    <property type="protein sequence ID" value="KJF39133.1"/>
    <property type="molecule type" value="Genomic_DNA"/>
</dbReference>
<dbReference type="InterPro" id="IPR038109">
    <property type="entry name" value="DNA_bind_recomb_sf"/>
</dbReference>
<dbReference type="GeneID" id="42857723"/>
<dbReference type="InterPro" id="IPR050639">
    <property type="entry name" value="SSR_resolvase"/>
</dbReference>
<dbReference type="AlphaFoldDB" id="A0A0D8J007"/>
<name>A0A0D8J007_9FIRM</name>
<dbReference type="PATRIC" id="fig|1550024.3.peg.3239"/>
<dbReference type="PANTHER" id="PTHR30461:SF23">
    <property type="entry name" value="DNA RECOMBINASE-RELATED"/>
    <property type="match status" value="1"/>
</dbReference>
<sequence>MSKEYNIGIYIRLSMADEDTGYGSKAESDSIGNQRMLINRFLDNHPELSRCQRSEFADDGYTGTNFHRPQFTQMMEKVKRGEINLICVKDFSRFSRDYIETGNYLECTFPFMGVRFISINDGYDSDDYKGTTGGLEVVMRSIIYAAYSKDLSVKTTSAKIQMMKQGKYVGGYAPYGYVLHPTIRNKLAVDPEAADVIRRIFHEALEGSNTSQIARSLNDDGIPTPGQYFKRKHPDKKKFSNMSEKISWETVMVYNILKNLVYTGTLVSRKMKSCGVGSKKRVVNEPIIVEGTHEAIVSKEDFELAQKVIRGGGRNPTRKQQDYPLKGLVRCGNCKRAMTRRKNKAGIRYFQCIHSVNNGNTDCPVGRSFPEMDIEKVVFHALTQFLALAQKESVQNREVGDLRKSAIKECAEKIRILQKQNEQHKASKLRLYEKYAAGGITKEAYLQQKAATDAKIAENDEAIQHSHERMKELDSETSCSDEKLDAVCEQYADCKALTYELTHAFISAVYIYDLDNIEIVWKFKDFLTTSEGEAK</sequence>
<dbReference type="Pfam" id="PF07508">
    <property type="entry name" value="Recombinase"/>
    <property type="match status" value="1"/>
</dbReference>
<dbReference type="PANTHER" id="PTHR30461">
    <property type="entry name" value="DNA-INVERTASE FROM LAMBDOID PROPHAGE"/>
    <property type="match status" value="1"/>
</dbReference>
<evidence type="ECO:0000313" key="3">
    <source>
        <dbReference type="Proteomes" id="UP000032483"/>
    </source>
</evidence>
<dbReference type="Gene3D" id="3.40.50.1390">
    <property type="entry name" value="Resolvase, N-terminal catalytic domain"/>
    <property type="match status" value="1"/>
</dbReference>
<dbReference type="InterPro" id="IPR025827">
    <property type="entry name" value="Zn_ribbon_recom_dom"/>
</dbReference>
<dbReference type="SUPFAM" id="SSF53041">
    <property type="entry name" value="Resolvase-like"/>
    <property type="match status" value="1"/>
</dbReference>
<gene>
    <name evidence="2" type="ORF">TQ39_14220</name>
</gene>
<protein>
    <submittedName>
        <fullName evidence="2">Recombinase</fullName>
    </submittedName>
</protein>